<feature type="transmembrane region" description="Helical" evidence="1">
    <location>
        <begin position="47"/>
        <end position="70"/>
    </location>
</feature>
<evidence type="ECO:0000256" key="1">
    <source>
        <dbReference type="SAM" id="Phobius"/>
    </source>
</evidence>
<feature type="transmembrane region" description="Helical" evidence="1">
    <location>
        <begin position="12"/>
        <end position="35"/>
    </location>
</feature>
<protein>
    <submittedName>
        <fullName evidence="2">Hypothetical secreted protein</fullName>
    </submittedName>
</protein>
<accession>D3TSP3</accession>
<keyword evidence="1" id="KW-0472">Membrane</keyword>
<organism evidence="2">
    <name type="scientific">Glossina morsitans morsitans</name>
    <name type="common">Savannah tsetse fly</name>
    <dbReference type="NCBI Taxonomy" id="37546"/>
    <lineage>
        <taxon>Eukaryota</taxon>
        <taxon>Metazoa</taxon>
        <taxon>Ecdysozoa</taxon>
        <taxon>Arthropoda</taxon>
        <taxon>Hexapoda</taxon>
        <taxon>Insecta</taxon>
        <taxon>Pterygota</taxon>
        <taxon>Neoptera</taxon>
        <taxon>Endopterygota</taxon>
        <taxon>Diptera</taxon>
        <taxon>Brachycera</taxon>
        <taxon>Muscomorpha</taxon>
        <taxon>Hippoboscoidea</taxon>
        <taxon>Glossinidae</taxon>
        <taxon>Glossina</taxon>
    </lineage>
</organism>
<reference evidence="2" key="2">
    <citation type="submission" date="2010-01" db="EMBL/GenBank/DDBJ databases">
        <authorList>
            <consortium name="International Glossina Genome Initiative"/>
            <person name="da Silva J."/>
            <person name="Ribeiro J.M.C."/>
            <person name="Abbeele J.V."/>
            <person name="Attardo G."/>
            <person name="Hao Z."/>
            <person name="Haines L.R."/>
            <person name="Soares M.B."/>
            <person name="Berriman M."/>
            <person name="Aksoy S."/>
            <person name="Lehane M.J."/>
        </authorList>
    </citation>
    <scope>NUCLEOTIDE SEQUENCE</scope>
    <source>
        <tissue evidence="2">Salivary gland</tissue>
    </source>
</reference>
<dbReference type="EMBL" id="EZ424445">
    <property type="protein sequence ID" value="ADD20721.1"/>
    <property type="molecule type" value="mRNA"/>
</dbReference>
<proteinExistence type="evidence at transcript level"/>
<keyword evidence="1" id="KW-0812">Transmembrane</keyword>
<evidence type="ECO:0000313" key="2">
    <source>
        <dbReference type="EMBL" id="ADD20721.1"/>
    </source>
</evidence>
<name>D3TSP3_GLOMM</name>
<reference evidence="2" key="1">
    <citation type="journal article" date="2010" name="BMC Genomics">
        <title>An insight into the sialome of Glossina morsitans morsitans.</title>
        <authorList>
            <person name="Alves-Silva J."/>
            <person name="Ribeiro J.M."/>
            <person name="Van Den Abbeele J."/>
            <person name="Attardo G."/>
            <person name="Hao Z."/>
            <person name="Haines L.R."/>
            <person name="Soares M.B."/>
            <person name="Berriman M."/>
            <person name="Aksoy S."/>
            <person name="Lehane M.J."/>
        </authorList>
    </citation>
    <scope>NUCLEOTIDE SEQUENCE</scope>
    <source>
        <tissue evidence="2">Salivary gland</tissue>
    </source>
</reference>
<keyword evidence="1" id="KW-1133">Transmembrane helix</keyword>
<sequence>MTGLKVLLNISTFFFIFCVFSKNITQLTYIINFYIIYYFQDMTQFCFYTHFIILYYVSKFSFLSCVCRIIQNSSRFSLFSLLLTKPAKALRF</sequence>
<dbReference type="AlphaFoldDB" id="D3TSP3"/>